<evidence type="ECO:0000259" key="2">
    <source>
        <dbReference type="Pfam" id="PF13731"/>
    </source>
</evidence>
<keyword evidence="4" id="KW-1185">Reference proteome</keyword>
<dbReference type="RefSeq" id="WP_187528693.1">
    <property type="nucleotide sequence ID" value="NZ_CP060724.1"/>
</dbReference>
<dbReference type="EMBL" id="CP060724">
    <property type="protein sequence ID" value="QNN74858.1"/>
    <property type="molecule type" value="Genomic_DNA"/>
</dbReference>
<feature type="signal peptide" evidence="1">
    <location>
        <begin position="1"/>
        <end position="27"/>
    </location>
</feature>
<keyword evidence="1" id="KW-0732">Signal</keyword>
<reference evidence="3 4" key="1">
    <citation type="submission" date="2020-08" db="EMBL/GenBank/DDBJ databases">
        <title>Genome sequence of Weissella diestrammenae KACC 16890T.</title>
        <authorList>
            <person name="Hyun D.-W."/>
            <person name="Bae J.-W."/>
        </authorList>
    </citation>
    <scope>NUCLEOTIDE SEQUENCE [LARGE SCALE GENOMIC DNA]</scope>
    <source>
        <strain evidence="3 4">KACC 16890</strain>
    </source>
</reference>
<feature type="domain" description="WxL" evidence="2">
    <location>
        <begin position="20"/>
        <end position="197"/>
    </location>
</feature>
<dbReference type="KEGG" id="wdi:H9L19_05520"/>
<evidence type="ECO:0000313" key="3">
    <source>
        <dbReference type="EMBL" id="QNN74858.1"/>
    </source>
</evidence>
<sequence>MKTKAFAAISLATLLSPAILAFGQASADAIKPVDSTADFSVIAKDPTDPTDPSGSLVLKSVPSFSFGEVKSSEIFSGFANKAATNDSTLEIDDNRLGTSDWSLTATMGAFSDGSSTTLSSDSALKFTTTGTLGETVDANIKGDGSSASIATGNAKHGNDVFAIKGTDTKLDMGANASAVLTKGQQFTSTINWNLSSTQPVASAAN</sequence>
<accession>A0A7G9T433</accession>
<dbReference type="Pfam" id="PF13731">
    <property type="entry name" value="WxL"/>
    <property type="match status" value="1"/>
</dbReference>
<evidence type="ECO:0000313" key="4">
    <source>
        <dbReference type="Proteomes" id="UP000515800"/>
    </source>
</evidence>
<dbReference type="InterPro" id="IPR027994">
    <property type="entry name" value="WxL_dom"/>
</dbReference>
<name>A0A7G9T433_9LACO</name>
<gene>
    <name evidence="3" type="ORF">H9L19_05520</name>
</gene>
<dbReference type="Proteomes" id="UP000515800">
    <property type="component" value="Chromosome"/>
</dbReference>
<evidence type="ECO:0000256" key="1">
    <source>
        <dbReference type="SAM" id="SignalP"/>
    </source>
</evidence>
<feature type="chain" id="PRO_5028869273" evidence="1">
    <location>
        <begin position="28"/>
        <end position="205"/>
    </location>
</feature>
<protein>
    <submittedName>
        <fullName evidence="3">WxL domain-containing protein</fullName>
    </submittedName>
</protein>
<dbReference type="AlphaFoldDB" id="A0A7G9T433"/>
<proteinExistence type="predicted"/>
<organism evidence="3 4">
    <name type="scientific">Weissella diestrammenae</name>
    <dbReference type="NCBI Taxonomy" id="1162633"/>
    <lineage>
        <taxon>Bacteria</taxon>
        <taxon>Bacillati</taxon>
        <taxon>Bacillota</taxon>
        <taxon>Bacilli</taxon>
        <taxon>Lactobacillales</taxon>
        <taxon>Lactobacillaceae</taxon>
        <taxon>Weissella</taxon>
    </lineage>
</organism>